<proteinExistence type="predicted"/>
<organism evidence="2 3">
    <name type="scientific">Romanomermis culicivorax</name>
    <name type="common">Nematode worm</name>
    <dbReference type="NCBI Taxonomy" id="13658"/>
    <lineage>
        <taxon>Eukaryota</taxon>
        <taxon>Metazoa</taxon>
        <taxon>Ecdysozoa</taxon>
        <taxon>Nematoda</taxon>
        <taxon>Enoplea</taxon>
        <taxon>Dorylaimia</taxon>
        <taxon>Mermithida</taxon>
        <taxon>Mermithoidea</taxon>
        <taxon>Mermithidae</taxon>
        <taxon>Romanomermis</taxon>
    </lineage>
</organism>
<reference evidence="3" key="1">
    <citation type="submission" date="2022-11" db="UniProtKB">
        <authorList>
            <consortium name="WormBaseParasite"/>
        </authorList>
    </citation>
    <scope>IDENTIFICATION</scope>
</reference>
<keyword evidence="2" id="KW-1185">Reference proteome</keyword>
<accession>A0A915IB59</accession>
<evidence type="ECO:0000313" key="3">
    <source>
        <dbReference type="WBParaSite" id="nRc.2.0.1.t11127-RA"/>
    </source>
</evidence>
<evidence type="ECO:0000256" key="1">
    <source>
        <dbReference type="SAM" id="Coils"/>
    </source>
</evidence>
<keyword evidence="1" id="KW-0175">Coiled coil</keyword>
<evidence type="ECO:0000313" key="2">
    <source>
        <dbReference type="Proteomes" id="UP000887565"/>
    </source>
</evidence>
<dbReference type="AlphaFoldDB" id="A0A915IB59"/>
<dbReference type="Proteomes" id="UP000887565">
    <property type="component" value="Unplaced"/>
</dbReference>
<protein>
    <submittedName>
        <fullName evidence="3">Uncharacterized protein</fullName>
    </submittedName>
</protein>
<feature type="coiled-coil region" evidence="1">
    <location>
        <begin position="52"/>
        <end position="79"/>
    </location>
</feature>
<dbReference type="WBParaSite" id="nRc.2.0.1.t11127-RA">
    <property type="protein sequence ID" value="nRc.2.0.1.t11127-RA"/>
    <property type="gene ID" value="nRc.2.0.1.g11127"/>
</dbReference>
<name>A0A915IB59_ROMCU</name>
<sequence length="84" mass="9921">MTRQAKIKATFEGERSTLPPKLVHPMAKMLEEIRQKSKPAWREQVDPKDLRIKALEKKVELLIKVIKSAQDREKEKEEDQQKKI</sequence>